<protein>
    <submittedName>
        <fullName evidence="2">Uncharacterized protein</fullName>
    </submittedName>
</protein>
<accession>A0A176YNW4</accession>
<proteinExistence type="predicted"/>
<sequence length="63" mass="6814">MSISEKSERKGFIQAPALSENMLLAIIAVGFCILHILTLVFLVPPSAIRTAAPSLEQTLALYD</sequence>
<dbReference type="AlphaFoldDB" id="A0A176YNW4"/>
<dbReference type="RefSeq" id="WP_063681697.1">
    <property type="nucleotide sequence ID" value="NZ_LSEF01000107.1"/>
</dbReference>
<keyword evidence="1" id="KW-1133">Transmembrane helix</keyword>
<evidence type="ECO:0000313" key="3">
    <source>
        <dbReference type="Proteomes" id="UP000077173"/>
    </source>
</evidence>
<keyword evidence="3" id="KW-1185">Reference proteome</keyword>
<gene>
    <name evidence="2" type="ORF">AXW67_29220</name>
</gene>
<dbReference type="GeneID" id="32583131"/>
<reference evidence="2 3" key="1">
    <citation type="submission" date="2016-02" db="EMBL/GenBank/DDBJ databases">
        <title>Draft genome sequence of the strain BR 10247T Bradyrhizobium neotropicale isolated from nodules of Centrolobium paraense.</title>
        <authorList>
            <person name="Simoes-Araujo J.L."/>
            <person name="Barauna A.C."/>
            <person name="Silva K."/>
            <person name="Zilli J.E."/>
        </authorList>
    </citation>
    <scope>NUCLEOTIDE SEQUENCE [LARGE SCALE GENOMIC DNA]</scope>
    <source>
        <strain evidence="2 3">BR 10247</strain>
    </source>
</reference>
<evidence type="ECO:0000256" key="1">
    <source>
        <dbReference type="SAM" id="Phobius"/>
    </source>
</evidence>
<feature type="transmembrane region" description="Helical" evidence="1">
    <location>
        <begin position="21"/>
        <end position="43"/>
    </location>
</feature>
<evidence type="ECO:0000313" key="2">
    <source>
        <dbReference type="EMBL" id="OAF07855.1"/>
    </source>
</evidence>
<name>A0A176YNW4_9BRAD</name>
<organism evidence="2 3">
    <name type="scientific">Bradyrhizobium neotropicale</name>
    <dbReference type="NCBI Taxonomy" id="1497615"/>
    <lineage>
        <taxon>Bacteria</taxon>
        <taxon>Pseudomonadati</taxon>
        <taxon>Pseudomonadota</taxon>
        <taxon>Alphaproteobacteria</taxon>
        <taxon>Hyphomicrobiales</taxon>
        <taxon>Nitrobacteraceae</taxon>
        <taxon>Bradyrhizobium</taxon>
    </lineage>
</organism>
<keyword evidence="1" id="KW-0472">Membrane</keyword>
<comment type="caution">
    <text evidence="2">The sequence shown here is derived from an EMBL/GenBank/DDBJ whole genome shotgun (WGS) entry which is preliminary data.</text>
</comment>
<keyword evidence="1" id="KW-0812">Transmembrane</keyword>
<dbReference type="Proteomes" id="UP000077173">
    <property type="component" value="Unassembled WGS sequence"/>
</dbReference>
<dbReference type="EMBL" id="LSEF01000107">
    <property type="protein sequence ID" value="OAF07855.1"/>
    <property type="molecule type" value="Genomic_DNA"/>
</dbReference>